<accession>A0ACB8T5X3</accession>
<keyword evidence="1" id="KW-0808">Transferase</keyword>
<evidence type="ECO:0000313" key="1">
    <source>
        <dbReference type="EMBL" id="KAI0063536.1"/>
    </source>
</evidence>
<keyword evidence="1" id="KW-0328">Glycosyltransferase</keyword>
<evidence type="ECO:0000313" key="2">
    <source>
        <dbReference type="Proteomes" id="UP000814140"/>
    </source>
</evidence>
<protein>
    <submittedName>
        <fullName evidence="1">Mannosyltransferase</fullName>
    </submittedName>
</protein>
<comment type="caution">
    <text evidence="1">The sequence shown here is derived from an EMBL/GenBank/DDBJ whole genome shotgun (WGS) entry which is preliminary data.</text>
</comment>
<name>A0ACB8T5X3_9AGAM</name>
<proteinExistence type="predicted"/>
<dbReference type="EMBL" id="MU277202">
    <property type="protein sequence ID" value="KAI0063536.1"/>
    <property type="molecule type" value="Genomic_DNA"/>
</dbReference>
<reference evidence="1" key="1">
    <citation type="submission" date="2021-03" db="EMBL/GenBank/DDBJ databases">
        <authorList>
            <consortium name="DOE Joint Genome Institute"/>
            <person name="Ahrendt S."/>
            <person name="Looney B.P."/>
            <person name="Miyauchi S."/>
            <person name="Morin E."/>
            <person name="Drula E."/>
            <person name="Courty P.E."/>
            <person name="Chicoki N."/>
            <person name="Fauchery L."/>
            <person name="Kohler A."/>
            <person name="Kuo A."/>
            <person name="Labutti K."/>
            <person name="Pangilinan J."/>
            <person name="Lipzen A."/>
            <person name="Riley R."/>
            <person name="Andreopoulos W."/>
            <person name="He G."/>
            <person name="Johnson J."/>
            <person name="Barry K.W."/>
            <person name="Grigoriev I.V."/>
            <person name="Nagy L."/>
            <person name="Hibbett D."/>
            <person name="Henrissat B."/>
            <person name="Matheny P.B."/>
            <person name="Labbe J."/>
            <person name="Martin F."/>
        </authorList>
    </citation>
    <scope>NUCLEOTIDE SEQUENCE</scope>
    <source>
        <strain evidence="1">HHB10654</strain>
    </source>
</reference>
<keyword evidence="2" id="KW-1185">Reference proteome</keyword>
<sequence length="401" mass="44472">MSSQALRSRHLRLLAVFTALSHVATALLLYFSARLPLFDSAPRTLLPPPQFPSFTSALLRWDTFHFAAIAEHGYAYEHQWAFFPGTPFLVRAVAYLFRPIDTVALLRAGALAGLACSLASPYTLYDLTRQLFPRSPSFAFLAALLSLLPLSPTTLYFAAYAEPAFTLLSYKGMLACARKQHLRASLYFALAASFRSNGILLAMYVPWDIIVEPFLKARRLPAPGPLFRAAAYTALPLVPSLAHQYTAYRLFCHTPAPVLPDWCTRTLPSIYTHVQRTYWRGNGFLAYWTLAQLPNILLALPVLVLLLWWALRTLIDIFTRQEQYTLAPHALHTAALALTLLFAAHTQIALRLAPSLPATCWAGASLLTQPATARIGRAWVAWSVVWGAVSIVLWATGLPPA</sequence>
<organism evidence="1 2">
    <name type="scientific">Artomyces pyxidatus</name>
    <dbReference type="NCBI Taxonomy" id="48021"/>
    <lineage>
        <taxon>Eukaryota</taxon>
        <taxon>Fungi</taxon>
        <taxon>Dikarya</taxon>
        <taxon>Basidiomycota</taxon>
        <taxon>Agaricomycotina</taxon>
        <taxon>Agaricomycetes</taxon>
        <taxon>Russulales</taxon>
        <taxon>Auriscalpiaceae</taxon>
        <taxon>Artomyces</taxon>
    </lineage>
</organism>
<dbReference type="Proteomes" id="UP000814140">
    <property type="component" value="Unassembled WGS sequence"/>
</dbReference>
<gene>
    <name evidence="1" type="ORF">BV25DRAFT_1915042</name>
</gene>
<reference evidence="1" key="2">
    <citation type="journal article" date="2022" name="New Phytol.">
        <title>Evolutionary transition to the ectomycorrhizal habit in the genomes of a hyperdiverse lineage of mushroom-forming fungi.</title>
        <authorList>
            <person name="Looney B."/>
            <person name="Miyauchi S."/>
            <person name="Morin E."/>
            <person name="Drula E."/>
            <person name="Courty P.E."/>
            <person name="Kohler A."/>
            <person name="Kuo A."/>
            <person name="LaButti K."/>
            <person name="Pangilinan J."/>
            <person name="Lipzen A."/>
            <person name="Riley R."/>
            <person name="Andreopoulos W."/>
            <person name="He G."/>
            <person name="Johnson J."/>
            <person name="Nolan M."/>
            <person name="Tritt A."/>
            <person name="Barry K.W."/>
            <person name="Grigoriev I.V."/>
            <person name="Nagy L.G."/>
            <person name="Hibbett D."/>
            <person name="Henrissat B."/>
            <person name="Matheny P.B."/>
            <person name="Labbe J."/>
            <person name="Martin F.M."/>
        </authorList>
    </citation>
    <scope>NUCLEOTIDE SEQUENCE</scope>
    <source>
        <strain evidence="1">HHB10654</strain>
    </source>
</reference>